<evidence type="ECO:0008006" key="4">
    <source>
        <dbReference type="Google" id="ProtNLM"/>
    </source>
</evidence>
<comment type="caution">
    <text evidence="2">The sequence shown here is derived from an EMBL/GenBank/DDBJ whole genome shotgun (WGS) entry which is preliminary data.</text>
</comment>
<reference evidence="2" key="1">
    <citation type="submission" date="2023-10" db="EMBL/GenBank/DDBJ databases">
        <title>Genome assemblies of two species of porcelain crab, Petrolisthes cinctipes and Petrolisthes manimaculis (Anomura: Porcellanidae).</title>
        <authorList>
            <person name="Angst P."/>
        </authorList>
    </citation>
    <scope>NUCLEOTIDE SEQUENCE</scope>
    <source>
        <strain evidence="2">PB745_01</strain>
        <tissue evidence="2">Gill</tissue>
    </source>
</reference>
<keyword evidence="1" id="KW-0732">Signal</keyword>
<name>A0AAE1FJ41_PETCI</name>
<keyword evidence="3" id="KW-1185">Reference proteome</keyword>
<gene>
    <name evidence="2" type="ORF">Pcinc_021011</name>
</gene>
<proteinExistence type="predicted"/>
<protein>
    <recommendedName>
        <fullName evidence="4">Secreted protein</fullName>
    </recommendedName>
</protein>
<evidence type="ECO:0000313" key="3">
    <source>
        <dbReference type="Proteomes" id="UP001286313"/>
    </source>
</evidence>
<dbReference type="Proteomes" id="UP001286313">
    <property type="component" value="Unassembled WGS sequence"/>
</dbReference>
<accession>A0AAE1FJ41</accession>
<organism evidence="2 3">
    <name type="scientific">Petrolisthes cinctipes</name>
    <name type="common">Flat porcelain crab</name>
    <dbReference type="NCBI Taxonomy" id="88211"/>
    <lineage>
        <taxon>Eukaryota</taxon>
        <taxon>Metazoa</taxon>
        <taxon>Ecdysozoa</taxon>
        <taxon>Arthropoda</taxon>
        <taxon>Crustacea</taxon>
        <taxon>Multicrustacea</taxon>
        <taxon>Malacostraca</taxon>
        <taxon>Eumalacostraca</taxon>
        <taxon>Eucarida</taxon>
        <taxon>Decapoda</taxon>
        <taxon>Pleocyemata</taxon>
        <taxon>Anomura</taxon>
        <taxon>Galatheoidea</taxon>
        <taxon>Porcellanidae</taxon>
        <taxon>Petrolisthes</taxon>
    </lineage>
</organism>
<feature type="chain" id="PRO_5042242838" description="Secreted protein" evidence="1">
    <location>
        <begin position="28"/>
        <end position="111"/>
    </location>
</feature>
<dbReference type="AlphaFoldDB" id="A0AAE1FJ41"/>
<feature type="signal peptide" evidence="1">
    <location>
        <begin position="1"/>
        <end position="27"/>
    </location>
</feature>
<dbReference type="EMBL" id="JAWQEG010002148">
    <property type="protein sequence ID" value="KAK3874037.1"/>
    <property type="molecule type" value="Genomic_DNA"/>
</dbReference>
<evidence type="ECO:0000313" key="2">
    <source>
        <dbReference type="EMBL" id="KAK3874037.1"/>
    </source>
</evidence>
<evidence type="ECO:0000256" key="1">
    <source>
        <dbReference type="SAM" id="SignalP"/>
    </source>
</evidence>
<sequence>MTNCGGVAVVVEFVLTVSVIFVEPVHTKSVVTVVEPAHNESVTVGNLVTVGKPDTVLGPINVADSNGLLSRDIRLFPTENGNGSCSLGMPLRHSTLPRRLVAWIVSVEFGI</sequence>